<organism evidence="9 10">
    <name type="scientific">Mitosporidium daphniae</name>
    <dbReference type="NCBI Taxonomy" id="1485682"/>
    <lineage>
        <taxon>Eukaryota</taxon>
        <taxon>Fungi</taxon>
        <taxon>Fungi incertae sedis</taxon>
        <taxon>Microsporidia</taxon>
        <taxon>Mitosporidium</taxon>
    </lineage>
</organism>
<sequence length="151" mass="17054">MENIVPVYVTELTEAMSLSEILEQGILKPSVASLDGAWRCDKCGAHGCGYRYTKFLRPLGKGLIVHINRIYQFERKSDQKIKISKKIHVRNSVLSLRAVVEHIGNSLGGHYICYRRLANGRWAMTSDATVKYMRGPPSSLEPYLLLYEPVA</sequence>
<dbReference type="PROSITE" id="PS50235">
    <property type="entry name" value="USP_3"/>
    <property type="match status" value="1"/>
</dbReference>
<dbReference type="InterPro" id="IPR050164">
    <property type="entry name" value="Peptidase_C19"/>
</dbReference>
<evidence type="ECO:0000313" key="10">
    <source>
        <dbReference type="Proteomes" id="UP000029725"/>
    </source>
</evidence>
<dbReference type="AlphaFoldDB" id="A0A098VNG8"/>
<keyword evidence="10" id="KW-1185">Reference proteome</keyword>
<dbReference type="Gene3D" id="3.90.70.10">
    <property type="entry name" value="Cysteine proteinases"/>
    <property type="match status" value="1"/>
</dbReference>
<evidence type="ECO:0000256" key="5">
    <source>
        <dbReference type="ARBA" id="ARBA00022786"/>
    </source>
</evidence>
<evidence type="ECO:0000256" key="1">
    <source>
        <dbReference type="ARBA" id="ARBA00000707"/>
    </source>
</evidence>
<dbReference type="Proteomes" id="UP000029725">
    <property type="component" value="Unassembled WGS sequence"/>
</dbReference>
<evidence type="ECO:0000259" key="8">
    <source>
        <dbReference type="PROSITE" id="PS50235"/>
    </source>
</evidence>
<dbReference type="HOGENOM" id="CLU_1731925_0_0_1"/>
<keyword evidence="4" id="KW-0645">Protease</keyword>
<dbReference type="GO" id="GO:0016579">
    <property type="term" value="P:protein deubiquitination"/>
    <property type="evidence" value="ECO:0007669"/>
    <property type="project" value="InterPro"/>
</dbReference>
<dbReference type="SUPFAM" id="SSF54001">
    <property type="entry name" value="Cysteine proteinases"/>
    <property type="match status" value="1"/>
</dbReference>
<proteinExistence type="inferred from homology"/>
<dbReference type="CDD" id="cd02257">
    <property type="entry name" value="Peptidase_C19"/>
    <property type="match status" value="1"/>
</dbReference>
<dbReference type="PANTHER" id="PTHR24006:SF888">
    <property type="entry name" value="UBIQUITIN CARBOXYL-TERMINAL HYDROLASE 30"/>
    <property type="match status" value="1"/>
</dbReference>
<dbReference type="InterPro" id="IPR001394">
    <property type="entry name" value="Peptidase_C19_UCH"/>
</dbReference>
<comment type="similarity">
    <text evidence="2">Belongs to the peptidase C19 family.</text>
</comment>
<keyword evidence="5" id="KW-0833">Ubl conjugation pathway</keyword>
<dbReference type="VEuPathDB" id="MicrosporidiaDB:DI09_61p90"/>
<gene>
    <name evidence="9" type="ORF">DI09_61p90</name>
</gene>
<dbReference type="OrthoDB" id="420187at2759"/>
<evidence type="ECO:0000256" key="6">
    <source>
        <dbReference type="ARBA" id="ARBA00022801"/>
    </source>
</evidence>
<keyword evidence="7" id="KW-0788">Thiol protease</keyword>
<dbReference type="PANTHER" id="PTHR24006">
    <property type="entry name" value="UBIQUITIN CARBOXYL-TERMINAL HYDROLASE"/>
    <property type="match status" value="1"/>
</dbReference>
<name>A0A098VNG8_9MICR</name>
<dbReference type="EC" id="3.4.19.12" evidence="3"/>
<evidence type="ECO:0000256" key="7">
    <source>
        <dbReference type="ARBA" id="ARBA00022807"/>
    </source>
</evidence>
<comment type="catalytic activity">
    <reaction evidence="1">
        <text>Thiol-dependent hydrolysis of ester, thioester, amide, peptide and isopeptide bonds formed by the C-terminal Gly of ubiquitin (a 76-residue protein attached to proteins as an intracellular targeting signal).</text>
        <dbReference type="EC" id="3.4.19.12"/>
    </reaction>
</comment>
<accession>A0A098VNG8</accession>
<protein>
    <recommendedName>
        <fullName evidence="3">ubiquitinyl hydrolase 1</fullName>
        <ecNumber evidence="3">3.4.19.12</ecNumber>
    </recommendedName>
</protein>
<evidence type="ECO:0000313" key="9">
    <source>
        <dbReference type="EMBL" id="KGG50622.1"/>
    </source>
</evidence>
<dbReference type="EMBL" id="JMKJ01000570">
    <property type="protein sequence ID" value="KGG50622.1"/>
    <property type="molecule type" value="Genomic_DNA"/>
</dbReference>
<evidence type="ECO:0000256" key="4">
    <source>
        <dbReference type="ARBA" id="ARBA00022670"/>
    </source>
</evidence>
<comment type="caution">
    <text evidence="9">The sequence shown here is derived from an EMBL/GenBank/DDBJ whole genome shotgun (WGS) entry which is preliminary data.</text>
</comment>
<dbReference type="InterPro" id="IPR028889">
    <property type="entry name" value="USP"/>
</dbReference>
<dbReference type="GeneID" id="25260500"/>
<keyword evidence="6" id="KW-0378">Hydrolase</keyword>
<evidence type="ECO:0000256" key="3">
    <source>
        <dbReference type="ARBA" id="ARBA00012759"/>
    </source>
</evidence>
<dbReference type="GO" id="GO:0006508">
    <property type="term" value="P:proteolysis"/>
    <property type="evidence" value="ECO:0007669"/>
    <property type="project" value="UniProtKB-KW"/>
</dbReference>
<feature type="domain" description="USP" evidence="8">
    <location>
        <begin position="1"/>
        <end position="150"/>
    </location>
</feature>
<dbReference type="GO" id="GO:0004843">
    <property type="term" value="F:cysteine-type deubiquitinase activity"/>
    <property type="evidence" value="ECO:0007669"/>
    <property type="project" value="UniProtKB-EC"/>
</dbReference>
<dbReference type="InterPro" id="IPR038765">
    <property type="entry name" value="Papain-like_cys_pep_sf"/>
</dbReference>
<dbReference type="Pfam" id="PF00443">
    <property type="entry name" value="UCH"/>
    <property type="match status" value="1"/>
</dbReference>
<dbReference type="GO" id="GO:0005634">
    <property type="term" value="C:nucleus"/>
    <property type="evidence" value="ECO:0007669"/>
    <property type="project" value="TreeGrafter"/>
</dbReference>
<dbReference type="GO" id="GO:0005829">
    <property type="term" value="C:cytosol"/>
    <property type="evidence" value="ECO:0007669"/>
    <property type="project" value="TreeGrafter"/>
</dbReference>
<reference evidence="9 10" key="1">
    <citation type="submission" date="2014-04" db="EMBL/GenBank/DDBJ databases">
        <title>A new species of microsporidia sheds light on the evolution of extreme parasitism.</title>
        <authorList>
            <person name="Haag K.L."/>
            <person name="James T.Y."/>
            <person name="Larsson R."/>
            <person name="Schaer T.M."/>
            <person name="Refardt D."/>
            <person name="Pombert J.-F."/>
            <person name="Ebert D."/>
        </authorList>
    </citation>
    <scope>NUCLEOTIDE SEQUENCE [LARGE SCALE GENOMIC DNA]</scope>
    <source>
        <strain evidence="9 10">UGP3</strain>
        <tissue evidence="9">Spores</tissue>
    </source>
</reference>
<dbReference type="RefSeq" id="XP_013237067.1">
    <property type="nucleotide sequence ID" value="XM_013381613.1"/>
</dbReference>
<evidence type="ECO:0000256" key="2">
    <source>
        <dbReference type="ARBA" id="ARBA00009085"/>
    </source>
</evidence>